<feature type="transmembrane region" description="Helical" evidence="1">
    <location>
        <begin position="85"/>
        <end position="104"/>
    </location>
</feature>
<feature type="transmembrane region" description="Helical" evidence="1">
    <location>
        <begin position="290"/>
        <end position="306"/>
    </location>
</feature>
<feature type="transmembrane region" description="Helical" evidence="1">
    <location>
        <begin position="111"/>
        <end position="128"/>
    </location>
</feature>
<sequence length="344" mass="39493">MIEYVTFSVLVCFLLMCGYAFRSATIIYITLIVLIAFMGLRSEVGTDYPAYVEQYERLPYPLDITRGKEVGYTLMSYFNKYMLGLEYQSVFLFCAFFTIFFVYASVSRNKSFFFVCFGLFLYVFAGFYTQSFNIIRQALGMAICLYSLDFAYQKKPVKFFLLVGLASSFHVTSLLMAPVYFFANKRLNKKSMVLILCISIFTGSVVVNVLGSIFESLGFRYAKFFLHNGDDVTSGSGLMQLVTLSLCLFSIYHSHLISKKYLVYFNVFFLFCVFNLVFINFNLGIRAVQVYKIALVVFIPYLFSLFSGYSRFLILLVCAVYYVGFIRYLAGSTNIIPYALNLSF</sequence>
<feature type="transmembrane region" description="Helical" evidence="1">
    <location>
        <begin position="193"/>
        <end position="214"/>
    </location>
</feature>
<dbReference type="RefSeq" id="WP_069521841.1">
    <property type="nucleotide sequence ID" value="NZ_MIRS01000068.1"/>
</dbReference>
<gene>
    <name evidence="2" type="primary">wzy</name>
</gene>
<evidence type="ECO:0000256" key="1">
    <source>
        <dbReference type="SAM" id="Phobius"/>
    </source>
</evidence>
<name>A0A5P4S9C4_VIBPH</name>
<dbReference type="Pfam" id="PF14897">
    <property type="entry name" value="EpsG"/>
    <property type="match status" value="1"/>
</dbReference>
<dbReference type="AlphaFoldDB" id="A0A5P4S9C4"/>
<proteinExistence type="predicted"/>
<keyword evidence="1" id="KW-0812">Transmembrane</keyword>
<feature type="transmembrane region" description="Helical" evidence="1">
    <location>
        <begin position="7"/>
        <end position="40"/>
    </location>
</feature>
<feature type="transmembrane region" description="Helical" evidence="1">
    <location>
        <begin position="235"/>
        <end position="255"/>
    </location>
</feature>
<dbReference type="EMBL" id="MK482097">
    <property type="protein sequence ID" value="QFC18392.1"/>
    <property type="molecule type" value="Genomic_DNA"/>
</dbReference>
<feature type="transmembrane region" description="Helical" evidence="1">
    <location>
        <begin position="312"/>
        <end position="330"/>
    </location>
</feature>
<dbReference type="InterPro" id="IPR049458">
    <property type="entry name" value="EpsG-like"/>
</dbReference>
<keyword evidence="1" id="KW-0472">Membrane</keyword>
<organism evidence="2">
    <name type="scientific">Vibrio parahaemolyticus</name>
    <dbReference type="NCBI Taxonomy" id="670"/>
    <lineage>
        <taxon>Bacteria</taxon>
        <taxon>Pseudomonadati</taxon>
        <taxon>Pseudomonadota</taxon>
        <taxon>Gammaproteobacteria</taxon>
        <taxon>Vibrionales</taxon>
        <taxon>Vibrionaceae</taxon>
        <taxon>Vibrio</taxon>
    </lineage>
</organism>
<evidence type="ECO:0000313" key="2">
    <source>
        <dbReference type="EMBL" id="QFC18392.1"/>
    </source>
</evidence>
<reference evidence="2" key="1">
    <citation type="journal article" date="2019" name="Int. J. Food Microbiol.">
        <title>Developing a novel molecular serotyping system based on capsular polysaccharide synthesis gene clusters of Vibrio parahaemolyticus.</title>
        <authorList>
            <person name="Pang Y."/>
            <person name="Guo X."/>
            <person name="Tian X."/>
            <person name="Liu F."/>
            <person name="Wang L."/>
            <person name="Wu J."/>
            <person name="Zhang S."/>
            <person name="Li S."/>
            <person name="Liu B."/>
        </authorList>
    </citation>
    <scope>NUCLEOTIDE SEQUENCE</scope>
    <source>
        <strain evidence="2">G3672</strain>
    </source>
</reference>
<feature type="transmembrane region" description="Helical" evidence="1">
    <location>
        <begin position="261"/>
        <end position="283"/>
    </location>
</feature>
<feature type="transmembrane region" description="Helical" evidence="1">
    <location>
        <begin position="159"/>
        <end position="181"/>
    </location>
</feature>
<keyword evidence="1" id="KW-1133">Transmembrane helix</keyword>
<protein>
    <submittedName>
        <fullName evidence="2">Polysaccharide polymerase</fullName>
    </submittedName>
</protein>
<accession>A0A5P4S9C4</accession>